<accession>A0A450S136</accession>
<name>A0A450S136_9GAMM</name>
<sequence>MSLSRKFSTRLGSARWLLHTARKDINDIRTPLEKEQRYSHRIEDRTTH</sequence>
<proteinExistence type="predicted"/>
<dbReference type="AlphaFoldDB" id="A0A450S136"/>
<evidence type="ECO:0000313" key="1">
    <source>
        <dbReference type="EMBL" id="VFJ45369.1"/>
    </source>
</evidence>
<protein>
    <submittedName>
        <fullName evidence="1">Uncharacterized protein</fullName>
    </submittedName>
</protein>
<gene>
    <name evidence="1" type="ORF">BECKDK2373B_GA0170837_101053</name>
</gene>
<organism evidence="1">
    <name type="scientific">Candidatus Kentrum sp. DK</name>
    <dbReference type="NCBI Taxonomy" id="2126562"/>
    <lineage>
        <taxon>Bacteria</taxon>
        <taxon>Pseudomonadati</taxon>
        <taxon>Pseudomonadota</taxon>
        <taxon>Gammaproteobacteria</taxon>
        <taxon>Candidatus Kentrum</taxon>
    </lineage>
</organism>
<dbReference type="EMBL" id="CAADEX010000010">
    <property type="protein sequence ID" value="VFJ45369.1"/>
    <property type="molecule type" value="Genomic_DNA"/>
</dbReference>
<reference evidence="1" key="1">
    <citation type="submission" date="2019-02" db="EMBL/GenBank/DDBJ databases">
        <authorList>
            <person name="Gruber-Vodicka R. H."/>
            <person name="Seah K. B. B."/>
        </authorList>
    </citation>
    <scope>NUCLEOTIDE SEQUENCE</scope>
    <source>
        <strain evidence="1">BECK_DK47</strain>
    </source>
</reference>